<proteinExistence type="predicted"/>
<dbReference type="Proteomes" id="UP000240988">
    <property type="component" value="Unassembled WGS sequence"/>
</dbReference>
<dbReference type="CDD" id="cd04301">
    <property type="entry name" value="NAT_SF"/>
    <property type="match status" value="1"/>
</dbReference>
<evidence type="ECO:0000259" key="1">
    <source>
        <dbReference type="PROSITE" id="PS51186"/>
    </source>
</evidence>
<accession>A0A2U3NZA5</accession>
<organism evidence="2 3">
    <name type="scientific">Mycobacterium rhizamassiliense</name>
    <dbReference type="NCBI Taxonomy" id="1841860"/>
    <lineage>
        <taxon>Bacteria</taxon>
        <taxon>Bacillati</taxon>
        <taxon>Actinomycetota</taxon>
        <taxon>Actinomycetes</taxon>
        <taxon>Mycobacteriales</taxon>
        <taxon>Mycobacteriaceae</taxon>
        <taxon>Mycobacterium</taxon>
    </lineage>
</organism>
<gene>
    <name evidence="2" type="ORF">MRAB57_4626</name>
</gene>
<feature type="domain" description="N-acetyltransferase" evidence="1">
    <location>
        <begin position="6"/>
        <end position="157"/>
    </location>
</feature>
<sequence length="160" mass="18025">MAVAHVHVRSWQQGYRGLVAQDYLDGLRPEDMATRYAFETMDLRGPYTLVAVGRDAIHGHITIGRSRDDHPIDSGEVWSLYVDPLYWGTGVSHALIAAGCDRLSRAGHDAALLWVFSANMRARRFYERTGWTTDGLQRTDAFAGTSLQQVRYVTRLGRQT</sequence>
<dbReference type="RefSeq" id="WP_245835987.1">
    <property type="nucleotide sequence ID" value="NZ_LT721901.1"/>
</dbReference>
<dbReference type="EMBL" id="FUFA01000005">
    <property type="protein sequence ID" value="SPM36785.1"/>
    <property type="molecule type" value="Genomic_DNA"/>
</dbReference>
<dbReference type="PROSITE" id="PS51186">
    <property type="entry name" value="GNAT"/>
    <property type="match status" value="1"/>
</dbReference>
<dbReference type="InterPro" id="IPR016181">
    <property type="entry name" value="Acyl_CoA_acyltransferase"/>
</dbReference>
<dbReference type="Pfam" id="PF00583">
    <property type="entry name" value="Acetyltransf_1"/>
    <property type="match status" value="1"/>
</dbReference>
<reference evidence="2 3" key="1">
    <citation type="submission" date="2017-01" db="EMBL/GenBank/DDBJ databases">
        <authorList>
            <consortium name="Urmite Genomes"/>
        </authorList>
    </citation>
    <scope>NUCLEOTIDE SEQUENCE [LARGE SCALE GENOMIC DNA]</scope>
    <source>
        <strain evidence="2 3">AB57</strain>
    </source>
</reference>
<dbReference type="SUPFAM" id="SSF55729">
    <property type="entry name" value="Acyl-CoA N-acyltransferases (Nat)"/>
    <property type="match status" value="1"/>
</dbReference>
<keyword evidence="2" id="KW-0808">Transferase</keyword>
<evidence type="ECO:0000313" key="2">
    <source>
        <dbReference type="EMBL" id="SPM36785.1"/>
    </source>
</evidence>
<keyword evidence="2" id="KW-0012">Acyltransferase</keyword>
<dbReference type="AlphaFoldDB" id="A0A2U3NZA5"/>
<keyword evidence="3" id="KW-1185">Reference proteome</keyword>
<dbReference type="Gene3D" id="3.40.630.30">
    <property type="match status" value="1"/>
</dbReference>
<evidence type="ECO:0000313" key="3">
    <source>
        <dbReference type="Proteomes" id="UP000240988"/>
    </source>
</evidence>
<protein>
    <submittedName>
        <fullName evidence="2">L-amino acid N-acyltransferase YncA</fullName>
    </submittedName>
</protein>
<dbReference type="InterPro" id="IPR000182">
    <property type="entry name" value="GNAT_dom"/>
</dbReference>
<name>A0A2U3NZA5_9MYCO</name>
<dbReference type="STRING" id="1841860.GCA_900157375_04629"/>
<dbReference type="GO" id="GO:0016747">
    <property type="term" value="F:acyltransferase activity, transferring groups other than amino-acyl groups"/>
    <property type="evidence" value="ECO:0007669"/>
    <property type="project" value="InterPro"/>
</dbReference>